<dbReference type="Pfam" id="PF00318">
    <property type="entry name" value="Ribosomal_S2"/>
    <property type="match status" value="1"/>
</dbReference>
<evidence type="ECO:0000256" key="5">
    <source>
        <dbReference type="HAMAP-Rule" id="MF_00291"/>
    </source>
</evidence>
<name>A0A4V1J7K2_9BACT</name>
<dbReference type="PRINTS" id="PR00395">
    <property type="entry name" value="RIBOSOMALS2"/>
</dbReference>
<dbReference type="Proteomes" id="UP000289269">
    <property type="component" value="Unassembled WGS sequence"/>
</dbReference>
<sequence length="245" mass="27192">MPTKIDLKSLLEAGVHFGHKTSRWHPKMAPYIHSKRQDIHIIDLVQTAEKLAAALDFIERTVAEGKQILLVGTKRQARDLVQRTAQAVKQPYVAERWMGGTLTNSQTINERIKHLRSLELRMSSGELANRYSKLEVQRFQEEIDHLNAKYGGIKEMSGRPGAMFVVDIVAEANAVAEARRLSIPVVAMVDTNADPSLVDYPIPANDDSIKSIDLMLNHVARAIESGVAAHQRKAQAQTAASEARS</sequence>
<keyword evidence="3 5" id="KW-0687">Ribonucleoprotein</keyword>
<dbReference type="GO" id="GO:0003735">
    <property type="term" value="F:structural constituent of ribosome"/>
    <property type="evidence" value="ECO:0007669"/>
    <property type="project" value="InterPro"/>
</dbReference>
<dbReference type="GO" id="GO:0006412">
    <property type="term" value="P:translation"/>
    <property type="evidence" value="ECO:0007669"/>
    <property type="project" value="UniProtKB-UniRule"/>
</dbReference>
<protein>
    <recommendedName>
        <fullName evidence="4 5">Small ribosomal subunit protein uS2</fullName>
    </recommendedName>
</protein>
<dbReference type="InterPro" id="IPR023591">
    <property type="entry name" value="Ribosomal_uS2_flav_dom_sf"/>
</dbReference>
<dbReference type="AlphaFoldDB" id="A0A4V1J7K2"/>
<dbReference type="PROSITE" id="PS00962">
    <property type="entry name" value="RIBOSOMAL_S2_1"/>
    <property type="match status" value="1"/>
</dbReference>
<dbReference type="PANTHER" id="PTHR12534">
    <property type="entry name" value="30S RIBOSOMAL PROTEIN S2 PROKARYOTIC AND ORGANELLAR"/>
    <property type="match status" value="1"/>
</dbReference>
<evidence type="ECO:0000256" key="3">
    <source>
        <dbReference type="ARBA" id="ARBA00023274"/>
    </source>
</evidence>
<evidence type="ECO:0000256" key="1">
    <source>
        <dbReference type="ARBA" id="ARBA00006242"/>
    </source>
</evidence>
<dbReference type="SUPFAM" id="SSF52313">
    <property type="entry name" value="Ribosomal protein S2"/>
    <property type="match status" value="1"/>
</dbReference>
<dbReference type="InterPro" id="IPR001865">
    <property type="entry name" value="Ribosomal_uS2"/>
</dbReference>
<reference evidence="6" key="1">
    <citation type="submission" date="2019-01" db="EMBL/GenBank/DDBJ databases">
        <title>Genomic signatures and co-occurrence patterns of the ultra-small Saccharimodia (Patescibacteria phylum) suggest a symbiotic lifestyle.</title>
        <authorList>
            <person name="Lemos L."/>
            <person name="Medeiros J."/>
            <person name="Andreote F."/>
            <person name="Fernandes G."/>
            <person name="Varani A."/>
            <person name="Oliveira G."/>
            <person name="Pylro V."/>
        </authorList>
    </citation>
    <scope>NUCLEOTIDE SEQUENCE [LARGE SCALE GENOMIC DNA]</scope>
    <source>
        <strain evidence="6">AMD01</strain>
    </source>
</reference>
<dbReference type="CDD" id="cd01425">
    <property type="entry name" value="RPS2"/>
    <property type="match status" value="1"/>
</dbReference>
<dbReference type="Gene3D" id="1.10.287.610">
    <property type="entry name" value="Helix hairpin bin"/>
    <property type="match status" value="1"/>
</dbReference>
<dbReference type="InterPro" id="IPR005706">
    <property type="entry name" value="Ribosomal_uS2_bac/mit/plastid"/>
</dbReference>
<evidence type="ECO:0000256" key="2">
    <source>
        <dbReference type="ARBA" id="ARBA00022980"/>
    </source>
</evidence>
<keyword evidence="7" id="KW-1185">Reference proteome</keyword>
<gene>
    <name evidence="5 6" type="primary">rpsB</name>
    <name evidence="6" type="ORF">EOT04_02495</name>
</gene>
<dbReference type="GO" id="GO:0022627">
    <property type="term" value="C:cytosolic small ribosomal subunit"/>
    <property type="evidence" value="ECO:0007669"/>
    <property type="project" value="TreeGrafter"/>
</dbReference>
<dbReference type="PANTHER" id="PTHR12534:SF0">
    <property type="entry name" value="SMALL RIBOSOMAL SUBUNIT PROTEIN US2M"/>
    <property type="match status" value="1"/>
</dbReference>
<evidence type="ECO:0000313" key="7">
    <source>
        <dbReference type="Proteomes" id="UP000289269"/>
    </source>
</evidence>
<dbReference type="HAMAP" id="MF_00291_B">
    <property type="entry name" value="Ribosomal_uS2_B"/>
    <property type="match status" value="1"/>
</dbReference>
<comment type="caution">
    <text evidence="6">The sequence shown here is derived from an EMBL/GenBank/DDBJ whole genome shotgun (WGS) entry which is preliminary data.</text>
</comment>
<dbReference type="NCBIfam" id="TIGR01011">
    <property type="entry name" value="rpsB_bact"/>
    <property type="match status" value="1"/>
</dbReference>
<dbReference type="EMBL" id="SCKW01000024">
    <property type="protein sequence ID" value="RWZ78982.1"/>
    <property type="molecule type" value="Genomic_DNA"/>
</dbReference>
<evidence type="ECO:0000313" key="6">
    <source>
        <dbReference type="EMBL" id="RWZ78982.1"/>
    </source>
</evidence>
<keyword evidence="2 5" id="KW-0689">Ribosomal protein</keyword>
<evidence type="ECO:0000256" key="4">
    <source>
        <dbReference type="ARBA" id="ARBA00035256"/>
    </source>
</evidence>
<dbReference type="InterPro" id="IPR018130">
    <property type="entry name" value="Ribosomal_uS2_CS"/>
</dbReference>
<comment type="similarity">
    <text evidence="1 5">Belongs to the universal ribosomal protein uS2 family.</text>
</comment>
<dbReference type="Gene3D" id="3.40.50.10490">
    <property type="entry name" value="Glucose-6-phosphate isomerase like protein, domain 1"/>
    <property type="match status" value="1"/>
</dbReference>
<proteinExistence type="inferred from homology"/>
<organism evidence="6 7">
    <name type="scientific">Candidatus Chaera renei</name>
    <dbReference type="NCBI Taxonomy" id="2506947"/>
    <lineage>
        <taxon>Bacteria</taxon>
        <taxon>Candidatus Saccharimonadota</taxon>
        <taxon>Candidatus Saccharimonadia</taxon>
        <taxon>Candidatus Saccharimonadales</taxon>
        <taxon>Candidatus Saccharimonadaceae</taxon>
        <taxon>Candidatus Chaera</taxon>
    </lineage>
</organism>
<accession>A0A4V1J7K2</accession>